<dbReference type="AlphaFoldDB" id="A0AAE0MKN1"/>
<evidence type="ECO:0000313" key="3">
    <source>
        <dbReference type="Proteomes" id="UP001286456"/>
    </source>
</evidence>
<evidence type="ECO:0000259" key="1">
    <source>
        <dbReference type="Pfam" id="PF20150"/>
    </source>
</evidence>
<dbReference type="EMBL" id="JAUEPO010000001">
    <property type="protein sequence ID" value="KAK3335193.1"/>
    <property type="molecule type" value="Genomic_DNA"/>
</dbReference>
<sequence>MWSYEDDRTLVVRVDSNSDDNLTWSSMMDEAMNLSLSRTHNEVVKDLNQDLANGIHAPEPVPPALTRAYLDLDLHAPIPRRRARKTGLKKSSRRRSAAGRRFTLFPQLPAELRYMVWMECVDAFQVHATLQCQNRYFRTFDGANQKLMRGSGHVLCLTHGKPSYARDMDPWARRTFGDIVLYCVCRESRYLACLYYGTPRPGRDTVPFYPARDVLVVAPEYYAGDNEPHRRGVGRSQPLAPPSALLCSRVQQVVLDISQAWCCDDCPAYQDDERLGPQNIDRGNPFIQMMTSFSELHYLTIHLDNADNCGSVTDDDGPEARYDAYLKRAINALRKLQDLSEKTPGHGTPFPKLKELVVKKVGGGCTGHWPRSCSLGLSADEEGVHVTFGSISGMVRLGRHR</sequence>
<keyword evidence="3" id="KW-1185">Reference proteome</keyword>
<evidence type="ECO:0000313" key="2">
    <source>
        <dbReference type="EMBL" id="KAK3335193.1"/>
    </source>
</evidence>
<dbReference type="Pfam" id="PF20150">
    <property type="entry name" value="2EXR"/>
    <property type="match status" value="1"/>
</dbReference>
<reference evidence="2" key="1">
    <citation type="journal article" date="2023" name="Mol. Phylogenet. Evol.">
        <title>Genome-scale phylogeny and comparative genomics of the fungal order Sordariales.</title>
        <authorList>
            <person name="Hensen N."/>
            <person name="Bonometti L."/>
            <person name="Westerberg I."/>
            <person name="Brannstrom I.O."/>
            <person name="Guillou S."/>
            <person name="Cros-Aarteil S."/>
            <person name="Calhoun S."/>
            <person name="Haridas S."/>
            <person name="Kuo A."/>
            <person name="Mondo S."/>
            <person name="Pangilinan J."/>
            <person name="Riley R."/>
            <person name="LaButti K."/>
            <person name="Andreopoulos B."/>
            <person name="Lipzen A."/>
            <person name="Chen C."/>
            <person name="Yan M."/>
            <person name="Daum C."/>
            <person name="Ng V."/>
            <person name="Clum A."/>
            <person name="Steindorff A."/>
            <person name="Ohm R.A."/>
            <person name="Martin F."/>
            <person name="Silar P."/>
            <person name="Natvig D.O."/>
            <person name="Lalanne C."/>
            <person name="Gautier V."/>
            <person name="Ament-Velasquez S.L."/>
            <person name="Kruys A."/>
            <person name="Hutchinson M.I."/>
            <person name="Powell A.J."/>
            <person name="Barry K."/>
            <person name="Miller A.N."/>
            <person name="Grigoriev I.V."/>
            <person name="Debuchy R."/>
            <person name="Gladieux P."/>
            <person name="Hiltunen Thoren M."/>
            <person name="Johannesson H."/>
        </authorList>
    </citation>
    <scope>NUCLEOTIDE SEQUENCE</scope>
    <source>
        <strain evidence="2">SMH4131-1</strain>
    </source>
</reference>
<organism evidence="2 3">
    <name type="scientific">Cercophora scortea</name>
    <dbReference type="NCBI Taxonomy" id="314031"/>
    <lineage>
        <taxon>Eukaryota</taxon>
        <taxon>Fungi</taxon>
        <taxon>Dikarya</taxon>
        <taxon>Ascomycota</taxon>
        <taxon>Pezizomycotina</taxon>
        <taxon>Sordariomycetes</taxon>
        <taxon>Sordariomycetidae</taxon>
        <taxon>Sordariales</taxon>
        <taxon>Lasiosphaeriaceae</taxon>
        <taxon>Cercophora</taxon>
    </lineage>
</organism>
<protein>
    <recommendedName>
        <fullName evidence="1">2EXR domain-containing protein</fullName>
    </recommendedName>
</protein>
<name>A0AAE0MKN1_9PEZI</name>
<dbReference type="Proteomes" id="UP001286456">
    <property type="component" value="Unassembled WGS sequence"/>
</dbReference>
<gene>
    <name evidence="2" type="ORF">B0T19DRAFT_395079</name>
</gene>
<accession>A0AAE0MKN1</accession>
<proteinExistence type="predicted"/>
<comment type="caution">
    <text evidence="2">The sequence shown here is derived from an EMBL/GenBank/DDBJ whole genome shotgun (WGS) entry which is preliminary data.</text>
</comment>
<feature type="domain" description="2EXR" evidence="1">
    <location>
        <begin position="102"/>
        <end position="215"/>
    </location>
</feature>
<reference evidence="2" key="2">
    <citation type="submission" date="2023-06" db="EMBL/GenBank/DDBJ databases">
        <authorList>
            <consortium name="Lawrence Berkeley National Laboratory"/>
            <person name="Haridas S."/>
            <person name="Hensen N."/>
            <person name="Bonometti L."/>
            <person name="Westerberg I."/>
            <person name="Brannstrom I.O."/>
            <person name="Guillou S."/>
            <person name="Cros-Aarteil S."/>
            <person name="Calhoun S."/>
            <person name="Kuo A."/>
            <person name="Mondo S."/>
            <person name="Pangilinan J."/>
            <person name="Riley R."/>
            <person name="Labutti K."/>
            <person name="Andreopoulos B."/>
            <person name="Lipzen A."/>
            <person name="Chen C."/>
            <person name="Yanf M."/>
            <person name="Daum C."/>
            <person name="Ng V."/>
            <person name="Clum A."/>
            <person name="Steindorff A."/>
            <person name="Ohm R."/>
            <person name="Martin F."/>
            <person name="Silar P."/>
            <person name="Natvig D."/>
            <person name="Lalanne C."/>
            <person name="Gautier V."/>
            <person name="Ament-Velasquez S.L."/>
            <person name="Kruys A."/>
            <person name="Hutchinson M.I."/>
            <person name="Powell A.J."/>
            <person name="Barry K."/>
            <person name="Miller A.N."/>
            <person name="Grigoriev I.V."/>
            <person name="Debuchy R."/>
            <person name="Gladieux P."/>
            <person name="Thoren M.H."/>
            <person name="Johannesson H."/>
        </authorList>
    </citation>
    <scope>NUCLEOTIDE SEQUENCE</scope>
    <source>
        <strain evidence="2">SMH4131-1</strain>
    </source>
</reference>
<dbReference type="InterPro" id="IPR045518">
    <property type="entry name" value="2EXR"/>
</dbReference>